<dbReference type="InterPro" id="IPR032675">
    <property type="entry name" value="LRR_dom_sf"/>
</dbReference>
<feature type="region of interest" description="Disordered" evidence="1">
    <location>
        <begin position="171"/>
        <end position="307"/>
    </location>
</feature>
<feature type="compositionally biased region" description="Polar residues" evidence="1">
    <location>
        <begin position="569"/>
        <end position="584"/>
    </location>
</feature>
<dbReference type="PANTHER" id="PTHR47679">
    <property type="entry name" value="PROTEIN TORNADO 1"/>
    <property type="match status" value="1"/>
</dbReference>
<organism evidence="2 3">
    <name type="scientific">Linnemannia gamsii</name>
    <dbReference type="NCBI Taxonomy" id="64522"/>
    <lineage>
        <taxon>Eukaryota</taxon>
        <taxon>Fungi</taxon>
        <taxon>Fungi incertae sedis</taxon>
        <taxon>Mucoromycota</taxon>
        <taxon>Mortierellomycotina</taxon>
        <taxon>Mortierellomycetes</taxon>
        <taxon>Mortierellales</taxon>
        <taxon>Mortierellaceae</taxon>
        <taxon>Linnemannia</taxon>
    </lineage>
</organism>
<evidence type="ECO:0000256" key="1">
    <source>
        <dbReference type="SAM" id="MobiDB-lite"/>
    </source>
</evidence>
<feature type="non-terminal residue" evidence="2">
    <location>
        <position position="1"/>
    </location>
</feature>
<evidence type="ECO:0000313" key="2">
    <source>
        <dbReference type="EMBL" id="KAG0286256.1"/>
    </source>
</evidence>
<reference evidence="2" key="1">
    <citation type="journal article" date="2020" name="Fungal Divers.">
        <title>Resolving the Mortierellaceae phylogeny through synthesis of multi-gene phylogenetics and phylogenomics.</title>
        <authorList>
            <person name="Vandepol N."/>
            <person name="Liber J."/>
            <person name="Desiro A."/>
            <person name="Na H."/>
            <person name="Kennedy M."/>
            <person name="Barry K."/>
            <person name="Grigoriev I.V."/>
            <person name="Miller A.N."/>
            <person name="O'Donnell K."/>
            <person name="Stajich J.E."/>
            <person name="Bonito G."/>
        </authorList>
    </citation>
    <scope>NUCLEOTIDE SEQUENCE</scope>
    <source>
        <strain evidence="2">NVP60</strain>
    </source>
</reference>
<dbReference type="PANTHER" id="PTHR47679:SF2">
    <property type="entry name" value="C-TERMINAL OF ROC (COR) DOMAIN-CONTAINING PROTEIN"/>
    <property type="match status" value="1"/>
</dbReference>
<evidence type="ECO:0000313" key="3">
    <source>
        <dbReference type="Proteomes" id="UP000823405"/>
    </source>
</evidence>
<dbReference type="EMBL" id="JAAAIN010003343">
    <property type="protein sequence ID" value="KAG0286256.1"/>
    <property type="molecule type" value="Genomic_DNA"/>
</dbReference>
<feature type="compositionally biased region" description="Low complexity" evidence="1">
    <location>
        <begin position="256"/>
        <end position="291"/>
    </location>
</feature>
<dbReference type="Gene3D" id="3.80.10.10">
    <property type="entry name" value="Ribonuclease Inhibitor"/>
    <property type="match status" value="1"/>
</dbReference>
<sequence length="1104" mass="123703">MNSHNNLTQKFKYFDEIESQEVHYDKDGDYHCSYLEDIQESFPGAKHLKVNGSIILPLRDESGKRHDPPRIAYYPNDIIEIFTYPRSPEPSITTGSVVGEDGRFYSHRHVMGPSAEIVSVLSQSASGRTTLLNSTVETRAASNTTAEIQPVWAQCPDLLLPSLKFANGTEATENSDLTCPARTPLPNPQPRHGSETHVASLRRTPSPQQGPKSESTISPSTSQPLTLPADNSSGGSRIRSPSPRPPRLQYIPQPHSTSPATTSFKSPSSPSKSKHSSSSSISSHTSELSTTNVATDLSPPPQLPLASVPLPQLHHQFHAPMTPMSPHFSARFSHASSDASSLATEIAEINARINQASDRKSAHFYDLMKYFGNLIVQQKIMIEQNHQHQYRQHKYSHNLQHQQMSKLEVMDRKLDAILVQNYELHEYTIPRFFVILPENFERWDPRSFVMGKFRLYFLCECASHSTDYLGGPSSSTASTSPHRRVHLHNHKGYSFSRPKEFLERFGPYVLGMLKILSFCLRATTIGAPATGLINESVQDMMQGIESISKNTMENIISGSMALLKQNLDDNNITQPSSDNTPNVSEQDDDEQFQNVVALEGADLRRLTTFLRHNDEDKTLGNLYRTTTNEGHVKWVCLRHYRQSYRDATMLSFLRMLRENNGEYDPFLRKVTVTLTSSASSKAFFETLANQAPAVDELDVVLDWNFWTSDLELLVRSVYQSSVRSVKLDLKDPANDVMSKFSLRITPGSKYQPLLDLLSNKRLQGLSLSGVGGFGLRTSDFMVSQNFVSLRSFHFLHVCKTPEQLRLMKILTYCPNLADLRLGDYVYWSKVRQELVAVIAAMTHLKTLHLYGVRSESGGSVSGILSSFAARGSLKELVCYVGRVNERELSEAIRNLSRTLEVLIVEQVQTPFLDLVPTSGSTANALPMPIPGLPSSPLSSSLPLSLSSIPPPFSRLTHLDLHAQLTRPSIDFLAGTLMHLNLVHLGLTVMTKDLLRHVNFTTLRSLCLFKFEEDDLSPLFDFISNRGDQCQLEALSLLMCIFISPWTLARSLGTLALKRLQLSYLARTELKSILDALNLSRLEALILVRCQYDWTTEEILAAKRE</sequence>
<name>A0A9P6QQK5_9FUNG</name>
<feature type="compositionally biased region" description="Polar residues" evidence="1">
    <location>
        <begin position="203"/>
        <end position="231"/>
    </location>
</feature>
<comment type="caution">
    <text evidence="2">The sequence shown here is derived from an EMBL/GenBank/DDBJ whole genome shotgun (WGS) entry which is preliminary data.</text>
</comment>
<gene>
    <name evidence="2" type="ORF">BGZ97_007508</name>
</gene>
<protein>
    <recommendedName>
        <fullName evidence="4">RNI-like protein</fullName>
    </recommendedName>
</protein>
<feature type="compositionally biased region" description="Low complexity" evidence="1">
    <location>
        <begin position="232"/>
        <end position="241"/>
    </location>
</feature>
<dbReference type="AlphaFoldDB" id="A0A9P6QQK5"/>
<dbReference type="SUPFAM" id="SSF52047">
    <property type="entry name" value="RNI-like"/>
    <property type="match status" value="1"/>
</dbReference>
<dbReference type="OrthoDB" id="2408401at2759"/>
<accession>A0A9P6QQK5</accession>
<dbReference type="Proteomes" id="UP000823405">
    <property type="component" value="Unassembled WGS sequence"/>
</dbReference>
<evidence type="ECO:0008006" key="4">
    <source>
        <dbReference type="Google" id="ProtNLM"/>
    </source>
</evidence>
<keyword evidence="3" id="KW-1185">Reference proteome</keyword>
<feature type="region of interest" description="Disordered" evidence="1">
    <location>
        <begin position="569"/>
        <end position="588"/>
    </location>
</feature>
<proteinExistence type="predicted"/>